<sequence length="659" mass="72907">MITGEHGTGRYISAVKALDMHLSAQGNSPQLYTLSADWDDDEAPDPEVLPDLLTGYGYLVDATSRNISGQAAVALTSWAEQLHSVGSCVVVIGNEGDWRGDSSLQFPAVRPNAIQVARNHLAERLNSPTQAQWIQPDQNHASSNRMFSRGPATHEQTNGIFSNLITHRVSPSNAVVIAERLSRVQPDRVINALKKCNDKDSPAIQEQGQRELTRIRDEVLLWKNFLEKVLTETGTRGPDRIMLLAAAYLEGASLELCIKAAAEFRSSDELTVRRYREGRSPRRRMQEVGVDVSSEDKASFDSRPGLASSAIRTDWHHWPDERSDTKEWLQRISKPGGVAAAWALQIGERLLELSCNAVDPPFFDVLDSWILTNGVDTERARITAQLLTSAAQRNELARETHKKLLDWAKKGTLHQRQVVAQVCSGVYGLRWPHTALVRIRHLLGTEDSASRIAADALVRYAAKGGDELVRIIETVESWVVKRRPHPAGPRAFLALVDPERSDGLLTTLSTLSQTTSQIRYFLVAGWCATLEQAEVREQAYSVLLAWAQAVEESRLNRDFAFGILTDVRNVHTPVDAMSRFLYGNPDQEDPALINARYALANLRPCVHESCSHPQCPAMQQINGPAGNGGTLGREHDLQQTIVNDDEHPDQPHNGSASGS</sequence>
<dbReference type="EMBL" id="JAATEP010000101">
    <property type="protein sequence ID" value="NJP98658.1"/>
    <property type="molecule type" value="Genomic_DNA"/>
</dbReference>
<protein>
    <submittedName>
        <fullName evidence="2">Uncharacterized protein</fullName>
    </submittedName>
</protein>
<dbReference type="Proteomes" id="UP000696294">
    <property type="component" value="Unassembled WGS sequence"/>
</dbReference>
<evidence type="ECO:0000313" key="3">
    <source>
        <dbReference type="Proteomes" id="UP000696294"/>
    </source>
</evidence>
<proteinExistence type="predicted"/>
<feature type="region of interest" description="Disordered" evidence="1">
    <location>
        <begin position="284"/>
        <end position="305"/>
    </location>
</feature>
<reference evidence="2 3" key="1">
    <citation type="submission" date="2020-03" db="EMBL/GenBank/DDBJ databases">
        <title>WGS of actinomycetes isolated from Thailand.</title>
        <authorList>
            <person name="Thawai C."/>
        </authorList>
    </citation>
    <scope>NUCLEOTIDE SEQUENCE [LARGE SCALE GENOMIC DNA]</scope>
    <source>
        <strain evidence="2 3">FMUSA5-5</strain>
    </source>
</reference>
<gene>
    <name evidence="2" type="ORF">HCN51_56155</name>
</gene>
<keyword evidence="3" id="KW-1185">Reference proteome</keyword>
<comment type="caution">
    <text evidence="2">The sequence shown here is derived from an EMBL/GenBank/DDBJ whole genome shotgun (WGS) entry which is preliminary data.</text>
</comment>
<name>A0ABX1BTS4_9ACTN</name>
<organism evidence="2 3">
    <name type="scientific">Nonomuraea composti</name>
    <dbReference type="NCBI Taxonomy" id="2720023"/>
    <lineage>
        <taxon>Bacteria</taxon>
        <taxon>Bacillati</taxon>
        <taxon>Actinomycetota</taxon>
        <taxon>Actinomycetes</taxon>
        <taxon>Streptosporangiales</taxon>
        <taxon>Streptosporangiaceae</taxon>
        <taxon>Nonomuraea</taxon>
    </lineage>
</organism>
<accession>A0ABX1BTS4</accession>
<evidence type="ECO:0000313" key="2">
    <source>
        <dbReference type="EMBL" id="NJP98658.1"/>
    </source>
</evidence>
<dbReference type="RefSeq" id="WP_168021967.1">
    <property type="nucleotide sequence ID" value="NZ_JAATEP010000101.1"/>
</dbReference>
<evidence type="ECO:0000256" key="1">
    <source>
        <dbReference type="SAM" id="MobiDB-lite"/>
    </source>
</evidence>